<dbReference type="NCBIfam" id="TIGR00177">
    <property type="entry name" value="molyb_syn"/>
    <property type="match status" value="1"/>
</dbReference>
<dbReference type="NCBIfam" id="NF001813">
    <property type="entry name" value="PRK00549.1"/>
    <property type="match status" value="1"/>
</dbReference>
<reference evidence="3 4" key="1">
    <citation type="submission" date="2017-04" db="EMBL/GenBank/DDBJ databases">
        <authorList>
            <person name="Afonso C.L."/>
            <person name="Miller P.J."/>
            <person name="Scott M.A."/>
            <person name="Spackman E."/>
            <person name="Goraichik I."/>
            <person name="Dimitrov K.M."/>
            <person name="Suarez D.L."/>
            <person name="Swayne D.E."/>
        </authorList>
    </citation>
    <scope>NUCLEOTIDE SEQUENCE [LARGE SCALE GENOMIC DNA]</scope>
    <source>
        <strain evidence="3 4">DSM 11270</strain>
    </source>
</reference>
<dbReference type="InterPro" id="IPR008136">
    <property type="entry name" value="CinA_C"/>
</dbReference>
<dbReference type="InterPro" id="IPR041424">
    <property type="entry name" value="CinA_KH"/>
</dbReference>
<protein>
    <recommendedName>
        <fullName evidence="1">Putative competence-damage inducible protein</fullName>
    </recommendedName>
</protein>
<evidence type="ECO:0000256" key="1">
    <source>
        <dbReference type="HAMAP-Rule" id="MF_00226"/>
    </source>
</evidence>
<name>A0A1W1VSD7_DESTI</name>
<dbReference type="InterPro" id="IPR036653">
    <property type="entry name" value="CinA-like_C"/>
</dbReference>
<sequence length="413" mass="45474">MRCEIITVGTELLLGDTIDTNSAYIAQELAKVGVDVFFQSKVGDNSTRLKEVIKIAQKRADLLIFTGGLGPTEDDITKQVLAEVLEVSLYEDENDLRRLQKYFAERNLVMSANNRKQVLIPEGAKVLENKIGTASGVLLTKEEKNYILLPGPPSEMKYIFSNHVIKWLESLNLNNEHIMSENLKFIGISESRLENELIDLMHNQTNPTLALYVKKGEIHCRVTAKVQNKNEFLNLIAPIKNEILKRVGEYYYGSDELKLEEAVGKLLLERNLKLVTAESCTGGLIAQNITQVPGSSEYFLGGVVSYSNTIKENILKVDAEILNTVGAVSEQTAIAMAKGALDLLGADIAVSTTGIAGPGGATAEKPIGLTYIGLVSKEIELCEKKIFFGDRQEIRANAATYALNLLRKTLIKV</sequence>
<keyword evidence="4" id="KW-1185">Reference proteome</keyword>
<dbReference type="InterPro" id="IPR008135">
    <property type="entry name" value="Competence-induced_CinA"/>
</dbReference>
<dbReference type="NCBIfam" id="TIGR00199">
    <property type="entry name" value="PncC_domain"/>
    <property type="match status" value="1"/>
</dbReference>
<dbReference type="InterPro" id="IPR050101">
    <property type="entry name" value="CinA"/>
</dbReference>
<dbReference type="PANTHER" id="PTHR13939:SF0">
    <property type="entry name" value="NMN AMIDOHYDROLASE-LIKE PROTEIN YFAY"/>
    <property type="match status" value="1"/>
</dbReference>
<dbReference type="RefSeq" id="WP_084054344.1">
    <property type="nucleotide sequence ID" value="NZ_FWWT01000023.1"/>
</dbReference>
<dbReference type="InterPro" id="IPR036425">
    <property type="entry name" value="MoaB/Mog-like_dom_sf"/>
</dbReference>
<proteinExistence type="inferred from homology"/>
<dbReference type="HAMAP" id="MF_00226_B">
    <property type="entry name" value="CinA_B"/>
    <property type="match status" value="1"/>
</dbReference>
<comment type="similarity">
    <text evidence="1">Belongs to the CinA family.</text>
</comment>
<dbReference type="Pfam" id="PF02464">
    <property type="entry name" value="CinA"/>
    <property type="match status" value="1"/>
</dbReference>
<evidence type="ECO:0000313" key="3">
    <source>
        <dbReference type="EMBL" id="SMB96277.1"/>
    </source>
</evidence>
<gene>
    <name evidence="1" type="primary">cinA</name>
    <name evidence="3" type="ORF">SAMN00017405_1493</name>
</gene>
<dbReference type="Pfam" id="PF00994">
    <property type="entry name" value="MoCF_biosynth"/>
    <property type="match status" value="1"/>
</dbReference>
<dbReference type="Gene3D" id="3.40.980.10">
    <property type="entry name" value="MoaB/Mog-like domain"/>
    <property type="match status" value="1"/>
</dbReference>
<evidence type="ECO:0000313" key="4">
    <source>
        <dbReference type="Proteomes" id="UP000192731"/>
    </source>
</evidence>
<dbReference type="AlphaFoldDB" id="A0A1W1VSD7"/>
<dbReference type="EMBL" id="FWWT01000023">
    <property type="protein sequence ID" value="SMB96277.1"/>
    <property type="molecule type" value="Genomic_DNA"/>
</dbReference>
<feature type="domain" description="MoaB/Mog" evidence="2">
    <location>
        <begin position="4"/>
        <end position="171"/>
    </location>
</feature>
<dbReference type="CDD" id="cd00885">
    <property type="entry name" value="cinA"/>
    <property type="match status" value="1"/>
</dbReference>
<dbReference type="SUPFAM" id="SSF142433">
    <property type="entry name" value="CinA-like"/>
    <property type="match status" value="1"/>
</dbReference>
<dbReference type="Gene3D" id="3.30.70.2860">
    <property type="match status" value="1"/>
</dbReference>
<dbReference type="SMART" id="SM00852">
    <property type="entry name" value="MoCF_biosynth"/>
    <property type="match status" value="1"/>
</dbReference>
<dbReference type="PANTHER" id="PTHR13939">
    <property type="entry name" value="NICOTINAMIDE-NUCLEOTIDE AMIDOHYDROLASE PNCC"/>
    <property type="match status" value="1"/>
</dbReference>
<dbReference type="Gene3D" id="3.90.950.20">
    <property type="entry name" value="CinA-like"/>
    <property type="match status" value="1"/>
</dbReference>
<accession>A0A1W1VSD7</accession>
<dbReference type="PIRSF" id="PIRSF006728">
    <property type="entry name" value="CinA"/>
    <property type="match status" value="1"/>
</dbReference>
<dbReference type="Pfam" id="PF18146">
    <property type="entry name" value="CinA_KH"/>
    <property type="match status" value="1"/>
</dbReference>
<dbReference type="NCBIfam" id="TIGR00200">
    <property type="entry name" value="cinA_nterm"/>
    <property type="match status" value="1"/>
</dbReference>
<dbReference type="OrthoDB" id="9801454at2"/>
<organism evidence="3 4">
    <name type="scientific">Desulfonispora thiosulfatigenes DSM 11270</name>
    <dbReference type="NCBI Taxonomy" id="656914"/>
    <lineage>
        <taxon>Bacteria</taxon>
        <taxon>Bacillati</taxon>
        <taxon>Bacillota</taxon>
        <taxon>Clostridia</taxon>
        <taxon>Eubacteriales</taxon>
        <taxon>Peptococcaceae</taxon>
        <taxon>Desulfonispora</taxon>
    </lineage>
</organism>
<dbReference type="Proteomes" id="UP000192731">
    <property type="component" value="Unassembled WGS sequence"/>
</dbReference>
<evidence type="ECO:0000259" key="2">
    <source>
        <dbReference type="SMART" id="SM00852"/>
    </source>
</evidence>
<dbReference type="InterPro" id="IPR001453">
    <property type="entry name" value="MoaB/Mog_dom"/>
</dbReference>
<dbReference type="STRING" id="656914.SAMN00017405_1493"/>
<dbReference type="SUPFAM" id="SSF53218">
    <property type="entry name" value="Molybdenum cofactor biosynthesis proteins"/>
    <property type="match status" value="1"/>
</dbReference>